<evidence type="ECO:0000256" key="3">
    <source>
        <dbReference type="SAM" id="MobiDB-lite"/>
    </source>
</evidence>
<dbReference type="Pfam" id="PF12796">
    <property type="entry name" value="Ank_2"/>
    <property type="match status" value="2"/>
</dbReference>
<dbReference type="PANTHER" id="PTHR10039:SF16">
    <property type="entry name" value="GPI INOSITOL-DEACYLASE"/>
    <property type="match status" value="1"/>
</dbReference>
<dbReference type="PROSITE" id="PS50297">
    <property type="entry name" value="ANK_REP_REGION"/>
    <property type="match status" value="3"/>
</dbReference>
<feature type="repeat" description="ANK" evidence="2">
    <location>
        <begin position="1146"/>
        <end position="1178"/>
    </location>
</feature>
<dbReference type="InterPro" id="IPR056884">
    <property type="entry name" value="NPHP3-like_N"/>
</dbReference>
<dbReference type="GO" id="GO:0016787">
    <property type="term" value="F:hydrolase activity"/>
    <property type="evidence" value="ECO:0007669"/>
    <property type="project" value="UniProtKB-KW"/>
</dbReference>
<organism evidence="7 8">
    <name type="scientific">Lasallia pustulata</name>
    <dbReference type="NCBI Taxonomy" id="136370"/>
    <lineage>
        <taxon>Eukaryota</taxon>
        <taxon>Fungi</taxon>
        <taxon>Dikarya</taxon>
        <taxon>Ascomycota</taxon>
        <taxon>Pezizomycotina</taxon>
        <taxon>Lecanoromycetes</taxon>
        <taxon>OSLEUM clade</taxon>
        <taxon>Umbilicariomycetidae</taxon>
        <taxon>Umbilicariales</taxon>
        <taxon>Umbilicariaceae</taxon>
        <taxon>Lasallia</taxon>
    </lineage>
</organism>
<dbReference type="EMBL" id="FWEW01001046">
    <property type="protein sequence ID" value="SLM36329.1"/>
    <property type="molecule type" value="Genomic_DNA"/>
</dbReference>
<dbReference type="PANTHER" id="PTHR10039">
    <property type="entry name" value="AMELOGENIN"/>
    <property type="match status" value="1"/>
</dbReference>
<protein>
    <submittedName>
        <fullName evidence="7">p-loop containing nucleoside triphosphate hydrolase</fullName>
    </submittedName>
</protein>
<keyword evidence="2" id="KW-0040">ANK repeat</keyword>
<dbReference type="InterPro" id="IPR036770">
    <property type="entry name" value="Ankyrin_rpt-contain_sf"/>
</dbReference>
<dbReference type="PROSITE" id="PS50088">
    <property type="entry name" value="ANK_REPEAT"/>
    <property type="match status" value="3"/>
</dbReference>
<feature type="repeat" description="ANK" evidence="2">
    <location>
        <begin position="1113"/>
        <end position="1145"/>
    </location>
</feature>
<dbReference type="Gene3D" id="3.40.50.300">
    <property type="entry name" value="P-loop containing nucleotide triphosphate hydrolases"/>
    <property type="match status" value="1"/>
</dbReference>
<feature type="region of interest" description="Disordered" evidence="3">
    <location>
        <begin position="1274"/>
        <end position="1324"/>
    </location>
</feature>
<dbReference type="SMART" id="SM00248">
    <property type="entry name" value="ANK"/>
    <property type="match status" value="6"/>
</dbReference>
<feature type="compositionally biased region" description="Basic and acidic residues" evidence="3">
    <location>
        <begin position="1274"/>
        <end position="1286"/>
    </location>
</feature>
<evidence type="ECO:0000259" key="4">
    <source>
        <dbReference type="Pfam" id="PF22939"/>
    </source>
</evidence>
<feature type="region of interest" description="Disordered" evidence="3">
    <location>
        <begin position="1242"/>
        <end position="1261"/>
    </location>
</feature>
<evidence type="ECO:0000259" key="6">
    <source>
        <dbReference type="Pfam" id="PF24883"/>
    </source>
</evidence>
<dbReference type="SUPFAM" id="SSF48403">
    <property type="entry name" value="Ankyrin repeat"/>
    <property type="match status" value="1"/>
</dbReference>
<dbReference type="SUPFAM" id="SSF52540">
    <property type="entry name" value="P-loop containing nucleoside triphosphate hydrolases"/>
    <property type="match status" value="1"/>
</dbReference>
<proteinExistence type="predicted"/>
<keyword evidence="7" id="KW-0378">Hydrolase</keyword>
<evidence type="ECO:0000313" key="8">
    <source>
        <dbReference type="Proteomes" id="UP000192927"/>
    </source>
</evidence>
<dbReference type="Gene3D" id="1.25.40.20">
    <property type="entry name" value="Ankyrin repeat-containing domain"/>
    <property type="match status" value="1"/>
</dbReference>
<feature type="compositionally biased region" description="Basic and acidic residues" evidence="3">
    <location>
        <begin position="1293"/>
        <end position="1311"/>
    </location>
</feature>
<feature type="compositionally biased region" description="Acidic residues" evidence="3">
    <location>
        <begin position="1314"/>
        <end position="1324"/>
    </location>
</feature>
<dbReference type="InterPro" id="IPR054471">
    <property type="entry name" value="GPIID_WHD"/>
</dbReference>
<reference evidence="8" key="1">
    <citation type="submission" date="2017-03" db="EMBL/GenBank/DDBJ databases">
        <authorList>
            <person name="Sharma R."/>
            <person name="Thines M."/>
        </authorList>
    </citation>
    <scope>NUCLEOTIDE SEQUENCE [LARGE SCALE GENOMIC DNA]</scope>
</reference>
<feature type="compositionally biased region" description="Polar residues" evidence="3">
    <location>
        <begin position="1242"/>
        <end position="1253"/>
    </location>
</feature>
<dbReference type="InterPro" id="IPR056125">
    <property type="entry name" value="DUF7708"/>
</dbReference>
<evidence type="ECO:0000313" key="7">
    <source>
        <dbReference type="EMBL" id="SLM36329.1"/>
    </source>
</evidence>
<evidence type="ECO:0000256" key="1">
    <source>
        <dbReference type="ARBA" id="ARBA00022737"/>
    </source>
</evidence>
<name>A0A1W5D0C2_9LECA</name>
<feature type="domain" description="Nephrocystin 3-like N-terminal" evidence="6">
    <location>
        <begin position="564"/>
        <end position="728"/>
    </location>
</feature>
<dbReference type="Pfam" id="PF24883">
    <property type="entry name" value="NPHP3_N"/>
    <property type="match status" value="2"/>
</dbReference>
<dbReference type="Pfam" id="PF24809">
    <property type="entry name" value="DUF7708"/>
    <property type="match status" value="1"/>
</dbReference>
<accession>A0A1W5D0C2</accession>
<keyword evidence="8" id="KW-1185">Reference proteome</keyword>
<feature type="repeat" description="ANK" evidence="2">
    <location>
        <begin position="1076"/>
        <end position="1105"/>
    </location>
</feature>
<evidence type="ECO:0000256" key="2">
    <source>
        <dbReference type="PROSITE-ProRule" id="PRU00023"/>
    </source>
</evidence>
<feature type="domain" description="GPI inositol-deacylase winged helix" evidence="4">
    <location>
        <begin position="846"/>
        <end position="927"/>
    </location>
</feature>
<dbReference type="Pfam" id="PF22939">
    <property type="entry name" value="WHD_GPIID"/>
    <property type="match status" value="1"/>
</dbReference>
<feature type="domain" description="DUF7708" evidence="5">
    <location>
        <begin position="23"/>
        <end position="91"/>
    </location>
</feature>
<dbReference type="InterPro" id="IPR002110">
    <property type="entry name" value="Ankyrin_rpt"/>
</dbReference>
<dbReference type="InterPro" id="IPR027417">
    <property type="entry name" value="P-loop_NTPase"/>
</dbReference>
<dbReference type="Proteomes" id="UP000192927">
    <property type="component" value="Unassembled WGS sequence"/>
</dbReference>
<sequence length="1324" mass="148874">MAEGVESVSSLITRYAIVEQLYIQKPSVAKDQLTQAIIKLYTAIMKYLCKAKTYYHKNSITRAAVSAVQTADQGVDRYFEEIRVQQKNVDACTGLVEAEFLAITDDGVKNLQAGLSNLEYLYEHKGQERLQILLLNLDKPINRIATQLSDLHDKLEQPQRADPEEILRSIVEQLSSSDEDSPIRDPVVKAHKEKKKEAKGRTQERLILDETVNIILAVLETNPATIVIDALDECDPPRRQNLFLALRKIIQESASLVKVFVSSRDDHDIIHRLENSPNLYIHSEDNGEDIDRFADSQVTQAIRDEKLICGKVTKDLKDNIIKTLILKAEGMFRLVSLHIQSLCDPRQIKTEGNVLAALKRLSNELNNLVALVEFSGKILSLGYGYLSKVARAPAEVRLLLSEVANLNVLLGRLQTFAEDGSDPSASTVLQSLAQLGIFKTCEKLLGSVYTIIDTCQRLDGQDVKNFGKRLIWPFKERETKDTMQRLGCLRDTLTAALAADSAAALSRLEDAARKIDLNVGAVKEAVHEQLDDSKRQQLMDWACPDDTGPEESYEAALRQKQPSTGRWFLESDIFEKWLGTKNTLLWLHGIPGCGKTVLSATIVEHLRFKYRAPAYGLAYFYCDHRNSKQQTVGYFLMTVVRQLVQRHGECLKDIEMLFDTKKQDVSRKLSTGEYLRLIRTMSLHFKQVIVVIDALDESVEEETFINAFEELLLTRQGDTTIQIILTSRNDLNIERLVLPLTTWILSLKDAMVQDVGTYITAEIEDRVRSRRLKFRDPSLGNQILESLVRQADGLFLQAKIQLEYISTMGTDRAIKAALTSLPKGLDDTYERILQQIISKTPEKVEEVKTILQWLVESMAPMTLHELAEAISIEPNDTELDPDGIATDPEDLVAMCRSLVVLDRSIDPPIARLAHFSVEEYLLSDHIAHSSVACFHIDPSIVDLKIAQTCIQYLSFQDFAKAAVTEDTCGYQELDERLKQYALLRYAARYWPEHLKFSGVTAEDHNRHIVGRLQWFLQPGCSGDQYLSWLQIYHLHCSTDEDCSRQPPFYHAVVFGLKHVFKLLLPQVEDINAHFVGGWTPLTAAATARQTEMVKTILRAGAQPDIPVLRGSQKWRTALHLAAEQGLEEIAQVLLDAGASPHARSVSLATPFYRAARSGSIPILKMLHDRGADVNASTYDYWTPIFEAIHSGFTDVVDLLLQWGAAPDTANIDGDTPLFLARLFKQDEMVRLLKKAINSRSTVNEEALPSNSMESKGRSRSPMFGLRRTKIATAKKETAEGVRREENAIAESQTKTEGELGEVGETKGRLGEVGEIQDWEVESVD</sequence>
<feature type="domain" description="Nephrocystin 3-like N-terminal" evidence="6">
    <location>
        <begin position="157"/>
        <end position="264"/>
    </location>
</feature>
<keyword evidence="1" id="KW-0677">Repeat</keyword>
<evidence type="ECO:0000259" key="5">
    <source>
        <dbReference type="Pfam" id="PF24809"/>
    </source>
</evidence>